<proteinExistence type="predicted"/>
<dbReference type="EMBL" id="MLJW01000276">
    <property type="protein sequence ID" value="OIQ90909.1"/>
    <property type="molecule type" value="Genomic_DNA"/>
</dbReference>
<reference evidence="1" key="1">
    <citation type="submission" date="2016-10" db="EMBL/GenBank/DDBJ databases">
        <title>Sequence of Gallionella enrichment culture.</title>
        <authorList>
            <person name="Poehlein A."/>
            <person name="Muehling M."/>
            <person name="Daniel R."/>
        </authorList>
    </citation>
    <scope>NUCLEOTIDE SEQUENCE</scope>
</reference>
<comment type="caution">
    <text evidence="1">The sequence shown here is derived from an EMBL/GenBank/DDBJ whole genome shotgun (WGS) entry which is preliminary data.</text>
</comment>
<organism evidence="1">
    <name type="scientific">mine drainage metagenome</name>
    <dbReference type="NCBI Taxonomy" id="410659"/>
    <lineage>
        <taxon>unclassified sequences</taxon>
        <taxon>metagenomes</taxon>
        <taxon>ecological metagenomes</taxon>
    </lineage>
</organism>
<dbReference type="AlphaFoldDB" id="A0A1J5RS84"/>
<accession>A0A1J5RS84</accession>
<name>A0A1J5RS84_9ZZZZ</name>
<protein>
    <submittedName>
        <fullName evidence="1">Uncharacterized protein</fullName>
    </submittedName>
</protein>
<gene>
    <name evidence="1" type="ORF">GALL_271830</name>
</gene>
<evidence type="ECO:0000313" key="1">
    <source>
        <dbReference type="EMBL" id="OIQ90909.1"/>
    </source>
</evidence>
<sequence>MDDSFKLSKTLGSARAKARELASLRPAPGTERAALHAHAFLRDHLPPLEKLQRALLHFLGEALPEAQKLERWAAGRNSPNPAFAARTATTFDRFHQQAVALKTALQEALQRLSELRGLIAGDAGQMERDLDGVRQEAQRLIGDIAEKDKRVSTATLRVNFTSFIPLAKVIDEIVSLAQDGSFTEETLARAVEDLDAARKREKTLRERHLAVTVALSGGNELIGNLQALANATAILGGDLANVRDDLRALGDAPPACLLLRLAALRAGLATLEAEAA</sequence>